<dbReference type="RefSeq" id="WP_346043288.1">
    <property type="nucleotide sequence ID" value="NZ_BAAACP010000004.1"/>
</dbReference>
<organism evidence="1 2">
    <name type="scientific">Paraclostridium tenue</name>
    <dbReference type="NCBI Taxonomy" id="1737"/>
    <lineage>
        <taxon>Bacteria</taxon>
        <taxon>Bacillati</taxon>
        <taxon>Bacillota</taxon>
        <taxon>Clostridia</taxon>
        <taxon>Peptostreptococcales</taxon>
        <taxon>Peptostreptococcaceae</taxon>
        <taxon>Paraclostridium</taxon>
    </lineage>
</organism>
<accession>A0ABN1M0S8</accession>
<evidence type="ECO:0000313" key="2">
    <source>
        <dbReference type="Proteomes" id="UP001400965"/>
    </source>
</evidence>
<gene>
    <name evidence="1" type="ORF">GCM10008917_09950</name>
</gene>
<protein>
    <submittedName>
        <fullName evidence="1">Uncharacterized protein</fullName>
    </submittedName>
</protein>
<comment type="caution">
    <text evidence="1">The sequence shown here is derived from an EMBL/GenBank/DDBJ whole genome shotgun (WGS) entry which is preliminary data.</text>
</comment>
<reference evidence="1 2" key="1">
    <citation type="journal article" date="2019" name="Int. J. Syst. Evol. Microbiol.">
        <title>The Global Catalogue of Microorganisms (GCM) 10K type strain sequencing project: providing services to taxonomists for standard genome sequencing and annotation.</title>
        <authorList>
            <consortium name="The Broad Institute Genomics Platform"/>
            <consortium name="The Broad Institute Genome Sequencing Center for Infectious Disease"/>
            <person name="Wu L."/>
            <person name="Ma J."/>
        </authorList>
    </citation>
    <scope>NUCLEOTIDE SEQUENCE [LARGE SCALE GENOMIC DNA]</scope>
    <source>
        <strain evidence="1 2">JCM 6486</strain>
    </source>
</reference>
<dbReference type="EMBL" id="BAAACP010000004">
    <property type="protein sequence ID" value="GAA0862861.1"/>
    <property type="molecule type" value="Genomic_DNA"/>
</dbReference>
<keyword evidence="2" id="KW-1185">Reference proteome</keyword>
<proteinExistence type="predicted"/>
<sequence>MNKDSKEKEYEKIKKDEELMDKELLGKKILEQNHKDFELEEQLDALKNL</sequence>
<name>A0ABN1M0S8_9FIRM</name>
<evidence type="ECO:0000313" key="1">
    <source>
        <dbReference type="EMBL" id="GAA0862861.1"/>
    </source>
</evidence>
<dbReference type="Proteomes" id="UP001400965">
    <property type="component" value="Unassembled WGS sequence"/>
</dbReference>